<dbReference type="AlphaFoldDB" id="J9CPQ4"/>
<protein>
    <submittedName>
        <fullName evidence="1">Uncharacterized protein</fullName>
    </submittedName>
</protein>
<accession>J9CPQ4</accession>
<proteinExistence type="predicted"/>
<sequence>MLAMQESEIFAAYKALKVKQKQYLVITLFCHQLIDGEFVATGVQHTDFRIVGGEEGYKAVCIAVLDDQQFACTGSINGGIAVIAVQEQSVLVSCISFF</sequence>
<name>J9CPQ4_9ZZZZ</name>
<dbReference type="EMBL" id="AMCI01002689">
    <property type="protein sequence ID" value="EJX02086.1"/>
    <property type="molecule type" value="Genomic_DNA"/>
</dbReference>
<evidence type="ECO:0000313" key="1">
    <source>
        <dbReference type="EMBL" id="EJX02086.1"/>
    </source>
</evidence>
<organism evidence="1">
    <name type="scientific">gut metagenome</name>
    <dbReference type="NCBI Taxonomy" id="749906"/>
    <lineage>
        <taxon>unclassified sequences</taxon>
        <taxon>metagenomes</taxon>
        <taxon>organismal metagenomes</taxon>
    </lineage>
</organism>
<gene>
    <name evidence="1" type="ORF">EVA_09809</name>
</gene>
<reference evidence="1" key="1">
    <citation type="journal article" date="2012" name="PLoS ONE">
        <title>Gene sets for utilization of primary and secondary nutrition supplies in the distal gut of endangered iberian lynx.</title>
        <authorList>
            <person name="Alcaide M."/>
            <person name="Messina E."/>
            <person name="Richter M."/>
            <person name="Bargiela R."/>
            <person name="Peplies J."/>
            <person name="Huws S.A."/>
            <person name="Newbold C.J."/>
            <person name="Golyshin P.N."/>
            <person name="Simon M.A."/>
            <person name="Lopez G."/>
            <person name="Yakimov M.M."/>
            <person name="Ferrer M."/>
        </authorList>
    </citation>
    <scope>NUCLEOTIDE SEQUENCE</scope>
</reference>
<comment type="caution">
    <text evidence="1">The sequence shown here is derived from an EMBL/GenBank/DDBJ whole genome shotgun (WGS) entry which is preliminary data.</text>
</comment>